<dbReference type="Gene3D" id="1.20.1250.20">
    <property type="entry name" value="MFS general substrate transporter like domains"/>
    <property type="match status" value="1"/>
</dbReference>
<dbReference type="PANTHER" id="PTHR11360">
    <property type="entry name" value="MONOCARBOXYLATE TRANSPORTER"/>
    <property type="match status" value="1"/>
</dbReference>
<dbReference type="PROSITE" id="PS50850">
    <property type="entry name" value="MFS"/>
    <property type="match status" value="1"/>
</dbReference>
<keyword evidence="6" id="KW-1185">Reference proteome</keyword>
<dbReference type="GO" id="GO:0016020">
    <property type="term" value="C:membrane"/>
    <property type="evidence" value="ECO:0007669"/>
    <property type="project" value="UniProtKB-SubCell"/>
</dbReference>
<gene>
    <name evidence="5" type="ORF">BEMITA_LOCUS4821</name>
</gene>
<feature type="transmembrane region" description="Helical" evidence="3">
    <location>
        <begin position="370"/>
        <end position="389"/>
    </location>
</feature>
<dbReference type="InterPro" id="IPR050327">
    <property type="entry name" value="Proton-linked_MCT"/>
</dbReference>
<evidence type="ECO:0000256" key="3">
    <source>
        <dbReference type="SAM" id="Phobius"/>
    </source>
</evidence>
<dbReference type="AlphaFoldDB" id="A0A9P0F220"/>
<feature type="domain" description="Major facilitator superfamily (MFS) profile" evidence="4">
    <location>
        <begin position="236"/>
        <end position="444"/>
    </location>
</feature>
<evidence type="ECO:0000256" key="2">
    <source>
        <dbReference type="SAM" id="MobiDB-lite"/>
    </source>
</evidence>
<dbReference type="EMBL" id="OU963863">
    <property type="protein sequence ID" value="CAH0385608.1"/>
    <property type="molecule type" value="Genomic_DNA"/>
</dbReference>
<dbReference type="InterPro" id="IPR036259">
    <property type="entry name" value="MFS_trans_sf"/>
</dbReference>
<evidence type="ECO:0000256" key="1">
    <source>
        <dbReference type="ARBA" id="ARBA00004141"/>
    </source>
</evidence>
<feature type="transmembrane region" description="Helical" evidence="3">
    <location>
        <begin position="336"/>
        <end position="358"/>
    </location>
</feature>
<reference evidence="5" key="1">
    <citation type="submission" date="2021-12" db="EMBL/GenBank/DDBJ databases">
        <authorList>
            <person name="King R."/>
        </authorList>
    </citation>
    <scope>NUCLEOTIDE SEQUENCE</scope>
</reference>
<keyword evidence="3" id="KW-1133">Transmembrane helix</keyword>
<name>A0A9P0F220_BEMTA</name>
<proteinExistence type="predicted"/>
<protein>
    <recommendedName>
        <fullName evidence="4">Major facilitator superfamily (MFS) profile domain-containing protein</fullName>
    </recommendedName>
</protein>
<dbReference type="PANTHER" id="PTHR11360:SF111">
    <property type="entry name" value="CHASKI, ISOFORM A"/>
    <property type="match status" value="1"/>
</dbReference>
<accession>A0A9P0F220</accession>
<comment type="subcellular location">
    <subcellularLocation>
        <location evidence="1">Membrane</location>
        <topology evidence="1">Multi-pass membrane protein</topology>
    </subcellularLocation>
</comment>
<organism evidence="5 6">
    <name type="scientific">Bemisia tabaci</name>
    <name type="common">Sweetpotato whitefly</name>
    <name type="synonym">Aleurodes tabaci</name>
    <dbReference type="NCBI Taxonomy" id="7038"/>
    <lineage>
        <taxon>Eukaryota</taxon>
        <taxon>Metazoa</taxon>
        <taxon>Ecdysozoa</taxon>
        <taxon>Arthropoda</taxon>
        <taxon>Hexapoda</taxon>
        <taxon>Insecta</taxon>
        <taxon>Pterygota</taxon>
        <taxon>Neoptera</taxon>
        <taxon>Paraneoptera</taxon>
        <taxon>Hemiptera</taxon>
        <taxon>Sternorrhyncha</taxon>
        <taxon>Aleyrodoidea</taxon>
        <taxon>Aleyrodidae</taxon>
        <taxon>Aleyrodinae</taxon>
        <taxon>Bemisia</taxon>
    </lineage>
</organism>
<evidence type="ECO:0000313" key="5">
    <source>
        <dbReference type="EMBL" id="CAH0385608.1"/>
    </source>
</evidence>
<dbReference type="Proteomes" id="UP001152759">
    <property type="component" value="Chromosome 2"/>
</dbReference>
<dbReference type="GO" id="GO:0008028">
    <property type="term" value="F:monocarboxylic acid transmembrane transporter activity"/>
    <property type="evidence" value="ECO:0007669"/>
    <property type="project" value="TreeGrafter"/>
</dbReference>
<dbReference type="InterPro" id="IPR011701">
    <property type="entry name" value="MFS"/>
</dbReference>
<keyword evidence="3" id="KW-0472">Membrane</keyword>
<feature type="transmembrane region" description="Helical" evidence="3">
    <location>
        <begin position="312"/>
        <end position="330"/>
    </location>
</feature>
<dbReference type="InterPro" id="IPR020846">
    <property type="entry name" value="MFS_dom"/>
</dbReference>
<feature type="transmembrane region" description="Helical" evidence="3">
    <location>
        <begin position="279"/>
        <end position="300"/>
    </location>
</feature>
<feature type="transmembrane region" description="Helical" evidence="3">
    <location>
        <begin position="244"/>
        <end position="264"/>
    </location>
</feature>
<feature type="transmembrane region" description="Helical" evidence="3">
    <location>
        <begin position="401"/>
        <end position="422"/>
    </location>
</feature>
<evidence type="ECO:0000259" key="4">
    <source>
        <dbReference type="PROSITE" id="PS50850"/>
    </source>
</evidence>
<dbReference type="SUPFAM" id="SSF103473">
    <property type="entry name" value="MFS general substrate transporter"/>
    <property type="match status" value="1"/>
</dbReference>
<feature type="region of interest" description="Disordered" evidence="2">
    <location>
        <begin position="130"/>
        <end position="161"/>
    </location>
</feature>
<evidence type="ECO:0000313" key="6">
    <source>
        <dbReference type="Proteomes" id="UP001152759"/>
    </source>
</evidence>
<sequence>MLKSGTHEYVMTEMSTSTEKRVVEDPIAEERPDDSVTHAYCSVVNIPTFVKQQEKVPFEVLESLSNNKRVFNVILRNYPSLLMCRSISDHGELSQKSNGSRVPVTMSLKVKPRKIMSTEMSHSIDSTLKNGTIAERTPIETQKQPPLRSDSAGSSGPKLKRQANVREHTVHYLKDIKIHRNSLMHRGAMLSVNKCHLRASSCPNIYRTSVTTISKNTETGKCCGEWTDVFACLMDFSMFLELHFLLFSLATILLFTWFIVPYFYLSDFVINRGMSDAEASGLLSVIGVANTFGMIFLGWAGDQPWMNVTKTYAACLCACGISAGLMPLFMDNYWALFATSASFGIFFASNYSFTPTILVELIPLNRFTAAYGLILLCQGIGNLLGPPLAGFVFDVMNVWDYSFYLAGIWIIVSGMLMAFIPYTKNRLIWGKGTLEKDKQALFLD</sequence>
<keyword evidence="3" id="KW-0812">Transmembrane</keyword>
<dbReference type="Pfam" id="PF07690">
    <property type="entry name" value="MFS_1"/>
    <property type="match status" value="1"/>
</dbReference>